<evidence type="ECO:0000259" key="2">
    <source>
        <dbReference type="Pfam" id="PF12776"/>
    </source>
</evidence>
<organism evidence="3 4">
    <name type="scientific">Striga asiatica</name>
    <name type="common">Asiatic witchweed</name>
    <name type="synonym">Buchnera asiatica</name>
    <dbReference type="NCBI Taxonomy" id="4170"/>
    <lineage>
        <taxon>Eukaryota</taxon>
        <taxon>Viridiplantae</taxon>
        <taxon>Streptophyta</taxon>
        <taxon>Embryophyta</taxon>
        <taxon>Tracheophyta</taxon>
        <taxon>Spermatophyta</taxon>
        <taxon>Magnoliopsida</taxon>
        <taxon>eudicotyledons</taxon>
        <taxon>Gunneridae</taxon>
        <taxon>Pentapetalae</taxon>
        <taxon>asterids</taxon>
        <taxon>lamiids</taxon>
        <taxon>Lamiales</taxon>
        <taxon>Orobanchaceae</taxon>
        <taxon>Buchnereae</taxon>
        <taxon>Striga</taxon>
    </lineage>
</organism>
<accession>A0A5A7Q347</accession>
<feature type="region of interest" description="Disordered" evidence="1">
    <location>
        <begin position="175"/>
        <end position="194"/>
    </location>
</feature>
<evidence type="ECO:0000313" key="4">
    <source>
        <dbReference type="Proteomes" id="UP000325081"/>
    </source>
</evidence>
<gene>
    <name evidence="3" type="ORF">STAS_15907</name>
</gene>
<feature type="compositionally biased region" description="Polar residues" evidence="1">
    <location>
        <begin position="184"/>
        <end position="193"/>
    </location>
</feature>
<keyword evidence="4" id="KW-1185">Reference proteome</keyword>
<proteinExistence type="predicted"/>
<name>A0A5A7Q347_STRAF</name>
<sequence length="231" mass="26800">MPRLSTPITEDEYLYDNFWTKEADNTFVDLLIESHFLDYWKSGQSEKNVYDYWRVFLEAEGYMQFTHEVLEERFEFLRKRYKVFSWMLAKPGLRYCARSNSLTAPVAVWDDIFEEDLRYMFEEVFPSSRRPELVPDRNSTNENAFAGKVPQFDDNSDTSYHNALRDLCSSRNSIFSSRPGGAHNATSEGSVNMQAHIVISRPGKRTTLRIPRPPRKPDPASCKGSSSDPQP</sequence>
<feature type="region of interest" description="Disordered" evidence="1">
    <location>
        <begin position="132"/>
        <end position="152"/>
    </location>
</feature>
<dbReference type="Pfam" id="PF12776">
    <property type="entry name" value="Myb_DNA-bind_3"/>
    <property type="match status" value="1"/>
</dbReference>
<comment type="caution">
    <text evidence="3">The sequence shown here is derived from an EMBL/GenBank/DDBJ whole genome shotgun (WGS) entry which is preliminary data.</text>
</comment>
<dbReference type="EMBL" id="BKCP01005627">
    <property type="protein sequence ID" value="GER39301.1"/>
    <property type="molecule type" value="Genomic_DNA"/>
</dbReference>
<dbReference type="InterPro" id="IPR024752">
    <property type="entry name" value="Myb/SANT-like_dom"/>
</dbReference>
<dbReference type="AlphaFoldDB" id="A0A5A7Q347"/>
<evidence type="ECO:0000313" key="3">
    <source>
        <dbReference type="EMBL" id="GER39301.1"/>
    </source>
</evidence>
<evidence type="ECO:0000256" key="1">
    <source>
        <dbReference type="SAM" id="MobiDB-lite"/>
    </source>
</evidence>
<dbReference type="Proteomes" id="UP000325081">
    <property type="component" value="Unassembled WGS sequence"/>
</dbReference>
<feature type="domain" description="Myb/SANT-like" evidence="2">
    <location>
        <begin position="19"/>
        <end position="111"/>
    </location>
</feature>
<feature type="region of interest" description="Disordered" evidence="1">
    <location>
        <begin position="199"/>
        <end position="231"/>
    </location>
</feature>
<reference evidence="4" key="1">
    <citation type="journal article" date="2019" name="Curr. Biol.">
        <title>Genome Sequence of Striga asiatica Provides Insight into the Evolution of Plant Parasitism.</title>
        <authorList>
            <person name="Yoshida S."/>
            <person name="Kim S."/>
            <person name="Wafula E.K."/>
            <person name="Tanskanen J."/>
            <person name="Kim Y.M."/>
            <person name="Honaas L."/>
            <person name="Yang Z."/>
            <person name="Spallek T."/>
            <person name="Conn C.E."/>
            <person name="Ichihashi Y."/>
            <person name="Cheong K."/>
            <person name="Cui S."/>
            <person name="Der J.P."/>
            <person name="Gundlach H."/>
            <person name="Jiao Y."/>
            <person name="Hori C."/>
            <person name="Ishida J.K."/>
            <person name="Kasahara H."/>
            <person name="Kiba T."/>
            <person name="Kim M.S."/>
            <person name="Koo N."/>
            <person name="Laohavisit A."/>
            <person name="Lee Y.H."/>
            <person name="Lumba S."/>
            <person name="McCourt P."/>
            <person name="Mortimer J.C."/>
            <person name="Mutuku J.M."/>
            <person name="Nomura T."/>
            <person name="Sasaki-Sekimoto Y."/>
            <person name="Seto Y."/>
            <person name="Wang Y."/>
            <person name="Wakatake T."/>
            <person name="Sakakibara H."/>
            <person name="Demura T."/>
            <person name="Yamaguchi S."/>
            <person name="Yoneyama K."/>
            <person name="Manabe R.I."/>
            <person name="Nelson D.C."/>
            <person name="Schulman A.H."/>
            <person name="Timko M.P."/>
            <person name="dePamphilis C.W."/>
            <person name="Choi D."/>
            <person name="Shirasu K."/>
        </authorList>
    </citation>
    <scope>NUCLEOTIDE SEQUENCE [LARGE SCALE GENOMIC DNA]</scope>
    <source>
        <strain evidence="4">cv. UVA1</strain>
    </source>
</reference>
<protein>
    <submittedName>
        <fullName evidence="3">Zinc finger protein with KRAB and SCAN domains 2</fullName>
    </submittedName>
</protein>